<evidence type="ECO:0000256" key="4">
    <source>
        <dbReference type="ARBA" id="ARBA00023242"/>
    </source>
</evidence>
<reference evidence="8" key="1">
    <citation type="submission" date="2022-11" db="UniProtKB">
        <authorList>
            <consortium name="WormBaseParasite"/>
        </authorList>
    </citation>
    <scope>IDENTIFICATION</scope>
</reference>
<evidence type="ECO:0000313" key="8">
    <source>
        <dbReference type="WBParaSite" id="Minc3s03259g33311"/>
    </source>
</evidence>
<keyword evidence="7" id="KW-1185">Reference proteome</keyword>
<comment type="subcellular location">
    <subcellularLocation>
        <location evidence="1 5">Nucleus</location>
    </subcellularLocation>
</comment>
<keyword evidence="3 5" id="KW-0690">Ribosome biogenesis</keyword>
<dbReference type="GO" id="GO:0005634">
    <property type="term" value="C:nucleus"/>
    <property type="evidence" value="ECO:0007669"/>
    <property type="project" value="UniProtKB-SubCell"/>
</dbReference>
<comment type="function">
    <text evidence="5">Involved in ribosomal large subunit assembly.</text>
</comment>
<sequence>MSTEASHYVDVGDLLIINKDPIEFKIDDNNQLNILTQNSTQYLFDKIWDLPRKVVQDATCALLPSTEYSLPREKPIPKSKEPTKWEKFAKEKGIVSKKKRSKKVWDETTKEWKPRYGYKRALKEGNETKDWLIEIPDKADPYKDYFAERSNNKKEQANKQEFQRLKNISRNEKNSQLSSKPLFNSKKMKINGNLEPLGSRQPIGLGSVEEKSKEQLIHQLNLAKKSTSSAGKFQKNLKGEKPPKMGIKRKFEPNDDLSNERNRQLEILNKLKQKPKEKENILGGINKQMNKKSEEFNKEENKGKKGKFGNKRSKSSIDRQQHFEKKRKNFKGNFKSKYSKAGRAAQRKGGQRKIKYFLEMIYLLKNCF</sequence>
<comment type="similarity">
    <text evidence="2 5">Belongs to the RRS1 family.</text>
</comment>
<dbReference type="GO" id="GO:0042254">
    <property type="term" value="P:ribosome biogenesis"/>
    <property type="evidence" value="ECO:0007669"/>
    <property type="project" value="UniProtKB-KW"/>
</dbReference>
<keyword evidence="4 5" id="KW-0539">Nucleus</keyword>
<evidence type="ECO:0000256" key="5">
    <source>
        <dbReference type="RuleBase" id="RU364132"/>
    </source>
</evidence>
<dbReference type="AlphaFoldDB" id="A0A914N6I1"/>
<dbReference type="WBParaSite" id="Minc3s03259g33311">
    <property type="protein sequence ID" value="Minc3s03259g33311"/>
    <property type="gene ID" value="Minc3s03259g33311"/>
</dbReference>
<dbReference type="Pfam" id="PF04939">
    <property type="entry name" value="RRS1"/>
    <property type="match status" value="1"/>
</dbReference>
<evidence type="ECO:0000256" key="6">
    <source>
        <dbReference type="SAM" id="MobiDB-lite"/>
    </source>
</evidence>
<evidence type="ECO:0000313" key="7">
    <source>
        <dbReference type="Proteomes" id="UP000887563"/>
    </source>
</evidence>
<feature type="compositionally biased region" description="Basic and acidic residues" evidence="6">
    <location>
        <begin position="291"/>
        <end position="303"/>
    </location>
</feature>
<feature type="region of interest" description="Disordered" evidence="6">
    <location>
        <begin position="278"/>
        <end position="350"/>
    </location>
</feature>
<dbReference type="Proteomes" id="UP000887563">
    <property type="component" value="Unplaced"/>
</dbReference>
<feature type="region of interest" description="Disordered" evidence="6">
    <location>
        <begin position="148"/>
        <end position="204"/>
    </location>
</feature>
<feature type="compositionally biased region" description="Basic residues" evidence="6">
    <location>
        <begin position="304"/>
        <end position="314"/>
    </location>
</feature>
<feature type="compositionally biased region" description="Basic residues" evidence="6">
    <location>
        <begin position="337"/>
        <end position="350"/>
    </location>
</feature>
<feature type="region of interest" description="Disordered" evidence="6">
    <location>
        <begin position="221"/>
        <end position="261"/>
    </location>
</feature>
<dbReference type="InterPro" id="IPR007023">
    <property type="entry name" value="Ribosom_reg"/>
</dbReference>
<protein>
    <recommendedName>
        <fullName evidence="5">Ribosome biogenesis regulatory protein</fullName>
    </recommendedName>
</protein>
<feature type="compositionally biased region" description="Basic and acidic residues" evidence="6">
    <location>
        <begin position="237"/>
        <end position="261"/>
    </location>
</feature>
<feature type="compositionally biased region" description="Basic and acidic residues" evidence="6">
    <location>
        <begin position="148"/>
        <end position="173"/>
    </location>
</feature>
<evidence type="ECO:0000256" key="1">
    <source>
        <dbReference type="ARBA" id="ARBA00004123"/>
    </source>
</evidence>
<evidence type="ECO:0000256" key="2">
    <source>
        <dbReference type="ARBA" id="ARBA00010077"/>
    </source>
</evidence>
<accession>A0A914N6I1</accession>
<name>A0A914N6I1_MELIC</name>
<evidence type="ECO:0000256" key="3">
    <source>
        <dbReference type="ARBA" id="ARBA00022517"/>
    </source>
</evidence>
<proteinExistence type="inferred from homology"/>
<organism evidence="7 8">
    <name type="scientific">Meloidogyne incognita</name>
    <name type="common">Southern root-knot nematode worm</name>
    <name type="synonym">Oxyuris incognita</name>
    <dbReference type="NCBI Taxonomy" id="6306"/>
    <lineage>
        <taxon>Eukaryota</taxon>
        <taxon>Metazoa</taxon>
        <taxon>Ecdysozoa</taxon>
        <taxon>Nematoda</taxon>
        <taxon>Chromadorea</taxon>
        <taxon>Rhabditida</taxon>
        <taxon>Tylenchina</taxon>
        <taxon>Tylenchomorpha</taxon>
        <taxon>Tylenchoidea</taxon>
        <taxon>Meloidogynidae</taxon>
        <taxon>Meloidogyninae</taxon>
        <taxon>Meloidogyne</taxon>
        <taxon>Meloidogyne incognita group</taxon>
    </lineage>
</organism>